<evidence type="ECO:0000256" key="3">
    <source>
        <dbReference type="ARBA" id="ARBA00044676"/>
    </source>
</evidence>
<sequence>MSSTEGTRSSHLKRSISDVLNEEREETNAAGLPNGPPPKARRRIDGDRSPAQRAQHGLVNRAPDAAETAAQAVKSGTTPPNTFLSYPDLANPKPQSVPFQQPSQLITFSYTPEHVQEFTDSALRYYVDPPPGANLSHGYERWTRKPDERGRIDALLKAISRVKHDPKRGGLPEIGVVSWRGVMTKILTAPYETRDGWELNVMSVNGTLYLEEHLSDDRLNEKNNMTDRQRSQTYHGYAFESYCTSEMPPDKVPMNDPLPGVPPGWRGDVDTNVQWCSVVRTKIGDMRMIIGGEVDCVRGKYTGQTDTFVELKTSLSIRGQRDEANFERKLLKFYFQSFLLGVPEIVVGFRTPAGVVTTVQSFKTIQLPRLVRGKAGAWDPLVCLDWGYKFLTFVKDLIRQATSEKSKEDHSASVWRVKFVPGSGVRVEALGPEGVRDVVNGEDRVGFLPRWYWDEIKGERHAKEQEEKKHMPVPPLANAGWQI</sequence>
<dbReference type="GO" id="GO:0046872">
    <property type="term" value="F:metal ion binding"/>
    <property type="evidence" value="ECO:0007669"/>
    <property type="project" value="UniProtKB-KW"/>
</dbReference>
<evidence type="ECO:0000256" key="7">
    <source>
        <dbReference type="SAM" id="MobiDB-lite"/>
    </source>
</evidence>
<dbReference type="PANTHER" id="PTHR12395">
    <property type="entry name" value="DOM-3 RELATED"/>
    <property type="match status" value="1"/>
</dbReference>
<comment type="similarity">
    <text evidence="2 6">Belongs to the DXO/Dom3Z family.</text>
</comment>
<reference evidence="9 10" key="1">
    <citation type="journal article" date="2018" name="Evol. Lett.">
        <title>Horizontal gene cluster transfer increased hallucinogenic mushroom diversity.</title>
        <authorList>
            <person name="Reynolds H.T."/>
            <person name="Vijayakumar V."/>
            <person name="Gluck-Thaler E."/>
            <person name="Korotkin H.B."/>
            <person name="Matheny P.B."/>
            <person name="Slot J.C."/>
        </authorList>
    </citation>
    <scope>NUCLEOTIDE SEQUENCE [LARGE SCALE GENOMIC DNA]</scope>
    <source>
        <strain evidence="9 10">SRW20</strain>
    </source>
</reference>
<evidence type="ECO:0000313" key="9">
    <source>
        <dbReference type="EMBL" id="PPQ95220.1"/>
    </source>
</evidence>
<comment type="catalytic activity">
    <reaction evidence="4">
        <text>a 5'-end triphospho-ribonucleoside in mRNA + H2O = a 5'-end phospho-ribonucleoside in mRNA + diphosphate + H(+)</text>
        <dbReference type="Rhea" id="RHEA:78683"/>
        <dbReference type="Rhea" id="RHEA-COMP:15692"/>
        <dbReference type="Rhea" id="RHEA-COMP:17164"/>
        <dbReference type="ChEBI" id="CHEBI:15377"/>
        <dbReference type="ChEBI" id="CHEBI:15378"/>
        <dbReference type="ChEBI" id="CHEBI:33019"/>
        <dbReference type="ChEBI" id="CHEBI:138282"/>
        <dbReference type="ChEBI" id="CHEBI:167618"/>
    </reaction>
    <physiologicalReaction direction="left-to-right" evidence="4">
        <dbReference type="Rhea" id="RHEA:78684"/>
    </physiologicalReaction>
</comment>
<feature type="domain" description="RAI1-like" evidence="8">
    <location>
        <begin position="100"/>
        <end position="453"/>
    </location>
</feature>
<dbReference type="PANTHER" id="PTHR12395:SF9">
    <property type="entry name" value="DECAPPING AND EXORIBONUCLEASE PROTEIN"/>
    <property type="match status" value="1"/>
</dbReference>
<evidence type="ECO:0000256" key="2">
    <source>
        <dbReference type="ARBA" id="ARBA00006562"/>
    </source>
</evidence>
<comment type="catalytic activity">
    <reaction evidence="3">
        <text>a 5'-end (N(7)-methyl 5'-triphosphoguanosine)-ribonucleoside-ribonucleotide in mRNA + H2O = a (N(7)-methyl 5'-triphosphoguanosine)-nucleoside + a 5'-end phospho-ribonucleoside in mRNA + H(+)</text>
        <dbReference type="Rhea" id="RHEA:66928"/>
        <dbReference type="Rhea" id="RHEA-COMP:15692"/>
        <dbReference type="Rhea" id="RHEA-COMP:17313"/>
        <dbReference type="ChEBI" id="CHEBI:15377"/>
        <dbReference type="ChEBI" id="CHEBI:15378"/>
        <dbReference type="ChEBI" id="CHEBI:138282"/>
        <dbReference type="ChEBI" id="CHEBI:172876"/>
        <dbReference type="ChEBI" id="CHEBI:172877"/>
    </reaction>
    <physiologicalReaction direction="left-to-right" evidence="3">
        <dbReference type="Rhea" id="RHEA:66929"/>
    </physiologicalReaction>
</comment>
<dbReference type="STRING" id="231916.A0A409XWS8"/>
<dbReference type="FunCoup" id="A0A409XWS8">
    <property type="interactions" value="219"/>
</dbReference>
<dbReference type="GO" id="GO:0005634">
    <property type="term" value="C:nucleus"/>
    <property type="evidence" value="ECO:0007669"/>
    <property type="project" value="UniProtKB-SubCell"/>
</dbReference>
<dbReference type="GO" id="GO:0000956">
    <property type="term" value="P:nuclear-transcribed mRNA catabolic process"/>
    <property type="evidence" value="ECO:0007669"/>
    <property type="project" value="TreeGrafter"/>
</dbReference>
<proteinExistence type="inferred from homology"/>
<dbReference type="GO" id="GO:0004518">
    <property type="term" value="F:nuclease activity"/>
    <property type="evidence" value="ECO:0007669"/>
    <property type="project" value="UniProtKB-KW"/>
</dbReference>
<protein>
    <recommendedName>
        <fullName evidence="6">Decapping nuclease</fullName>
        <ecNumber evidence="6">3.6.1.-</ecNumber>
    </recommendedName>
</protein>
<keyword evidence="6" id="KW-0539">Nucleus</keyword>
<evidence type="ECO:0000256" key="6">
    <source>
        <dbReference type="RuleBase" id="RU367113"/>
    </source>
</evidence>
<dbReference type="GO" id="GO:0034353">
    <property type="term" value="F:mRNA 5'-diphosphatase activity"/>
    <property type="evidence" value="ECO:0007669"/>
    <property type="project" value="TreeGrafter"/>
</dbReference>
<dbReference type="Pfam" id="PF08652">
    <property type="entry name" value="RAI1"/>
    <property type="match status" value="1"/>
</dbReference>
<keyword evidence="6" id="KW-0547">Nucleotide-binding</keyword>
<name>A0A409XWS8_9AGAR</name>
<dbReference type="EC" id="3.6.1.-" evidence="6"/>
<evidence type="ECO:0000259" key="8">
    <source>
        <dbReference type="Pfam" id="PF08652"/>
    </source>
</evidence>
<keyword evidence="6" id="KW-0694">RNA-binding</keyword>
<comment type="function">
    <text evidence="6">Decapping enzyme for NAD-capped RNAs: specifically hydrolyzes the nicotinamide adenine dinucleotide (NAD) cap from a subset of RNAs by removing the entire NAD moiety from the 5'-end of an NAD-capped RNA.</text>
</comment>
<dbReference type="InterPro" id="IPR039039">
    <property type="entry name" value="RAI1-like_fam"/>
</dbReference>
<feature type="compositionally biased region" description="Polar residues" evidence="7">
    <location>
        <begin position="74"/>
        <end position="84"/>
    </location>
</feature>
<keyword evidence="10" id="KW-1185">Reference proteome</keyword>
<accession>A0A409XWS8</accession>
<dbReference type="EMBL" id="NHYE01001431">
    <property type="protein sequence ID" value="PPQ95220.1"/>
    <property type="molecule type" value="Genomic_DNA"/>
</dbReference>
<dbReference type="InParanoid" id="A0A409XWS8"/>
<comment type="cofactor">
    <cofactor evidence="1 6">
        <name>a divalent metal cation</name>
        <dbReference type="ChEBI" id="CHEBI:60240"/>
    </cofactor>
</comment>
<dbReference type="GO" id="GO:0005829">
    <property type="term" value="C:cytosol"/>
    <property type="evidence" value="ECO:0007669"/>
    <property type="project" value="TreeGrafter"/>
</dbReference>
<keyword evidence="6" id="KW-0479">Metal-binding</keyword>
<comment type="catalytic activity">
    <reaction evidence="5">
        <text>a 5'-end NAD(+)-phospho-ribonucleoside in mRNA + H2O = a 5'-end phospho-ribonucleoside in mRNA + NAD(+) + H(+)</text>
        <dbReference type="Rhea" id="RHEA:60880"/>
        <dbReference type="Rhea" id="RHEA-COMP:15692"/>
        <dbReference type="Rhea" id="RHEA-COMP:15698"/>
        <dbReference type="ChEBI" id="CHEBI:15377"/>
        <dbReference type="ChEBI" id="CHEBI:15378"/>
        <dbReference type="ChEBI" id="CHEBI:57540"/>
        <dbReference type="ChEBI" id="CHEBI:138282"/>
        <dbReference type="ChEBI" id="CHEBI:144029"/>
    </reaction>
    <physiologicalReaction direction="left-to-right" evidence="5">
        <dbReference type="Rhea" id="RHEA:60881"/>
    </physiologicalReaction>
</comment>
<evidence type="ECO:0000256" key="5">
    <source>
        <dbReference type="ARBA" id="ARBA00048124"/>
    </source>
</evidence>
<keyword evidence="6" id="KW-0540">Nuclease</keyword>
<gene>
    <name evidence="9" type="ORF">CVT26_014911</name>
</gene>
<organism evidence="9 10">
    <name type="scientific">Gymnopilus dilepis</name>
    <dbReference type="NCBI Taxonomy" id="231916"/>
    <lineage>
        <taxon>Eukaryota</taxon>
        <taxon>Fungi</taxon>
        <taxon>Dikarya</taxon>
        <taxon>Basidiomycota</taxon>
        <taxon>Agaricomycotina</taxon>
        <taxon>Agaricomycetes</taxon>
        <taxon>Agaricomycetidae</taxon>
        <taxon>Agaricales</taxon>
        <taxon>Agaricineae</taxon>
        <taxon>Hymenogastraceae</taxon>
        <taxon>Gymnopilus</taxon>
    </lineage>
</organism>
<dbReference type="AlphaFoldDB" id="A0A409XWS8"/>
<evidence type="ECO:0000256" key="4">
    <source>
        <dbReference type="ARBA" id="ARBA00044692"/>
    </source>
</evidence>
<comment type="caution">
    <text evidence="9">The sequence shown here is derived from an EMBL/GenBank/DDBJ whole genome shotgun (WGS) entry which is preliminary data.</text>
</comment>
<feature type="region of interest" description="Disordered" evidence="7">
    <location>
        <begin position="1"/>
        <end position="97"/>
    </location>
</feature>
<dbReference type="GO" id="GO:0003723">
    <property type="term" value="F:RNA binding"/>
    <property type="evidence" value="ECO:0007669"/>
    <property type="project" value="UniProtKB-KW"/>
</dbReference>
<keyword evidence="6" id="KW-0378">Hydrolase</keyword>
<dbReference type="GO" id="GO:0000166">
    <property type="term" value="F:nucleotide binding"/>
    <property type="evidence" value="ECO:0007669"/>
    <property type="project" value="UniProtKB-KW"/>
</dbReference>
<dbReference type="InterPro" id="IPR013961">
    <property type="entry name" value="RAI1"/>
</dbReference>
<comment type="subcellular location">
    <subcellularLocation>
        <location evidence="6">Nucleus</location>
    </subcellularLocation>
</comment>
<evidence type="ECO:0000256" key="1">
    <source>
        <dbReference type="ARBA" id="ARBA00001968"/>
    </source>
</evidence>
<dbReference type="Proteomes" id="UP000284706">
    <property type="component" value="Unassembled WGS sequence"/>
</dbReference>
<evidence type="ECO:0000313" key="10">
    <source>
        <dbReference type="Proteomes" id="UP000284706"/>
    </source>
</evidence>
<dbReference type="OrthoDB" id="5853397at2759"/>
<dbReference type="GO" id="GO:0110155">
    <property type="term" value="P:NAD-cap decapping"/>
    <property type="evidence" value="ECO:0007669"/>
    <property type="project" value="TreeGrafter"/>
</dbReference>